<dbReference type="RefSeq" id="WP_273704563.1">
    <property type="nucleotide sequence ID" value="NZ_JDST02000047.1"/>
</dbReference>
<feature type="domain" description="PNPLA" evidence="5">
    <location>
        <begin position="21"/>
        <end position="242"/>
    </location>
</feature>
<dbReference type="EMBL" id="JDST02000047">
    <property type="protein sequence ID" value="KFB76740.1"/>
    <property type="molecule type" value="Genomic_DNA"/>
</dbReference>
<sequence>MSLATIIHAGMRQHERPPLALVLMGGGARTAYQVGVLRALADMLQSHAGGARSFPFQILVGTSAGAINAAFLAARARAGLQAFEELAMFWGRLRSTDVYRLNTSRWLRFSRVALALRLSQHVQAKGALLDNTPLAEMLRRGIPLDNIESALRSKTIDALAVTGSSYTSGVHWTFCQTASRETFQPWTSPGRRSEFQPLTIAHLMASSAIPFIFPATSLTVEGQEEYFGDGSMRQITPLSPAMHLGAQKILVIGVGQPERPWLAAAPGTPGSGPSLGSMAGHVMASVFHDTLQADVEQTRRVAKTINELPQEAVSAMRYKAIEVLAMAPTQSLDALALQYTDELPTTIRDALGALGMLKGGGGTLASYLLFEQGFVQSLLALGRGDATTRAAELIELITGP</sequence>
<evidence type="ECO:0000313" key="6">
    <source>
        <dbReference type="EMBL" id="KFB76740.1"/>
    </source>
</evidence>
<dbReference type="PROSITE" id="PS51635">
    <property type="entry name" value="PNPLA"/>
    <property type="match status" value="1"/>
</dbReference>
<keyword evidence="3 4" id="KW-0443">Lipid metabolism</keyword>
<dbReference type="Proteomes" id="UP000021315">
    <property type="component" value="Unassembled WGS sequence"/>
</dbReference>
<dbReference type="STRING" id="1453999.AW06_002217"/>
<evidence type="ECO:0000256" key="2">
    <source>
        <dbReference type="ARBA" id="ARBA00022963"/>
    </source>
</evidence>
<name>A0A080M8E6_9PROT</name>
<protein>
    <submittedName>
        <fullName evidence="6">Patatin-like phospholipase</fullName>
    </submittedName>
</protein>
<proteinExistence type="predicted"/>
<dbReference type="GO" id="GO:0016042">
    <property type="term" value="P:lipid catabolic process"/>
    <property type="evidence" value="ECO:0007669"/>
    <property type="project" value="UniProtKB-UniRule"/>
</dbReference>
<dbReference type="AlphaFoldDB" id="A0A080M8E6"/>
<organism evidence="6 7">
    <name type="scientific">Candidatus Accumulibacter cognatus</name>
    <dbReference type="NCBI Taxonomy" id="2954383"/>
    <lineage>
        <taxon>Bacteria</taxon>
        <taxon>Pseudomonadati</taxon>
        <taxon>Pseudomonadota</taxon>
        <taxon>Betaproteobacteria</taxon>
        <taxon>Candidatus Accumulibacter</taxon>
    </lineage>
</organism>
<dbReference type="InterPro" id="IPR050301">
    <property type="entry name" value="NTE"/>
</dbReference>
<comment type="caution">
    <text evidence="6">The sequence shown here is derived from an EMBL/GenBank/DDBJ whole genome shotgun (WGS) entry which is preliminary data.</text>
</comment>
<gene>
    <name evidence="6" type="ORF">AW06_002217</name>
</gene>
<feature type="active site" description="Nucleophile" evidence="4">
    <location>
        <position position="63"/>
    </location>
</feature>
<dbReference type="Pfam" id="PF01734">
    <property type="entry name" value="Patatin"/>
    <property type="match status" value="1"/>
</dbReference>
<dbReference type="PANTHER" id="PTHR14226:SF57">
    <property type="entry name" value="BLR7027 PROTEIN"/>
    <property type="match status" value="1"/>
</dbReference>
<evidence type="ECO:0000313" key="7">
    <source>
        <dbReference type="Proteomes" id="UP000021315"/>
    </source>
</evidence>
<dbReference type="InterPro" id="IPR002641">
    <property type="entry name" value="PNPLA_dom"/>
</dbReference>
<dbReference type="PANTHER" id="PTHR14226">
    <property type="entry name" value="NEUROPATHY TARGET ESTERASE/SWISS CHEESE D.MELANOGASTER"/>
    <property type="match status" value="1"/>
</dbReference>
<keyword evidence="2 4" id="KW-0442">Lipid degradation</keyword>
<keyword evidence="1 4" id="KW-0378">Hydrolase</keyword>
<dbReference type="InterPro" id="IPR016035">
    <property type="entry name" value="Acyl_Trfase/lysoPLipase"/>
</dbReference>
<dbReference type="GO" id="GO:0016787">
    <property type="term" value="F:hydrolase activity"/>
    <property type="evidence" value="ECO:0007669"/>
    <property type="project" value="UniProtKB-UniRule"/>
</dbReference>
<evidence type="ECO:0000256" key="1">
    <source>
        <dbReference type="ARBA" id="ARBA00022801"/>
    </source>
</evidence>
<feature type="short sequence motif" description="GXSXG" evidence="4">
    <location>
        <begin position="61"/>
        <end position="65"/>
    </location>
</feature>
<dbReference type="SUPFAM" id="SSF52151">
    <property type="entry name" value="FabD/lysophospholipase-like"/>
    <property type="match status" value="1"/>
</dbReference>
<evidence type="ECO:0000256" key="4">
    <source>
        <dbReference type="PROSITE-ProRule" id="PRU01161"/>
    </source>
</evidence>
<accession>A0A080M8E6</accession>
<keyword evidence="7" id="KW-1185">Reference proteome</keyword>
<evidence type="ECO:0000256" key="3">
    <source>
        <dbReference type="ARBA" id="ARBA00023098"/>
    </source>
</evidence>
<dbReference type="Gene3D" id="3.40.1090.10">
    <property type="entry name" value="Cytosolic phospholipase A2 catalytic domain"/>
    <property type="match status" value="1"/>
</dbReference>
<comment type="caution">
    <text evidence="4">Lacks conserved residue(s) required for the propagation of feature annotation.</text>
</comment>
<feature type="active site" description="Proton acceptor" evidence="4">
    <location>
        <position position="229"/>
    </location>
</feature>
<evidence type="ECO:0000259" key="5">
    <source>
        <dbReference type="PROSITE" id="PS51635"/>
    </source>
</evidence>
<reference evidence="6" key="1">
    <citation type="submission" date="2014-02" db="EMBL/GenBank/DDBJ databases">
        <title>Expanding our view of genomic diversity in Candidatus Accumulibacter clades.</title>
        <authorList>
            <person name="Skennerton C.T."/>
            <person name="Barr J.J."/>
            <person name="Slater F.R."/>
            <person name="Bond P.L."/>
            <person name="Tyson G.W."/>
        </authorList>
    </citation>
    <scope>NUCLEOTIDE SEQUENCE [LARGE SCALE GENOMIC DNA]</scope>
</reference>